<gene>
    <name evidence="1" type="ORF">KO481_16900</name>
</gene>
<evidence type="ECO:0008006" key="3">
    <source>
        <dbReference type="Google" id="ProtNLM"/>
    </source>
</evidence>
<comment type="caution">
    <text evidence="1">The sequence shown here is derived from an EMBL/GenBank/DDBJ whole genome shotgun (WGS) entry which is preliminary data.</text>
</comment>
<dbReference type="EMBL" id="JAHKNI010000005">
    <property type="protein sequence ID" value="MBU3063200.1"/>
    <property type="molecule type" value="Genomic_DNA"/>
</dbReference>
<proteinExistence type="predicted"/>
<accession>A0ABS6AYR5</accession>
<sequence length="199" mass="22059">MTRKRLSQRLLQLADAGHIHSTALHRGNNRRVYWPPRQPYEITRRDLTHDLIAAHMSIQLLGAGGTARLAYNQTLAAEICDQPRQWTRDAPLTRTAHLADGLLWLPDDTTVIVEIELTAKSPQRLAGVLDSHATRLGTDHDPAAHILYLATRRVGQLVAAAWRNNGHAADHPDAMQIIHAVDDTTLATTPDITTIPIPE</sequence>
<reference evidence="1 2" key="1">
    <citation type="submission" date="2021-06" db="EMBL/GenBank/DDBJ databases">
        <title>Actinomycetes sequencing.</title>
        <authorList>
            <person name="Shan Q."/>
        </authorList>
    </citation>
    <scope>NUCLEOTIDE SEQUENCE [LARGE SCALE GENOMIC DNA]</scope>
    <source>
        <strain evidence="1 2">NEAU-G5</strain>
    </source>
</reference>
<protein>
    <recommendedName>
        <fullName evidence="3">Restriction endonuclease domain-containing protein</fullName>
    </recommendedName>
</protein>
<dbReference type="RefSeq" id="WP_215918111.1">
    <property type="nucleotide sequence ID" value="NZ_JAHKNI010000005.1"/>
</dbReference>
<organism evidence="1 2">
    <name type="scientific">Nocardia albiluteola</name>
    <dbReference type="NCBI Taxonomy" id="2842303"/>
    <lineage>
        <taxon>Bacteria</taxon>
        <taxon>Bacillati</taxon>
        <taxon>Actinomycetota</taxon>
        <taxon>Actinomycetes</taxon>
        <taxon>Mycobacteriales</taxon>
        <taxon>Nocardiaceae</taxon>
        <taxon>Nocardia</taxon>
    </lineage>
</organism>
<dbReference type="Proteomes" id="UP000733379">
    <property type="component" value="Unassembled WGS sequence"/>
</dbReference>
<evidence type="ECO:0000313" key="2">
    <source>
        <dbReference type="Proteomes" id="UP000733379"/>
    </source>
</evidence>
<name>A0ABS6AYR5_9NOCA</name>
<keyword evidence="2" id="KW-1185">Reference proteome</keyword>
<evidence type="ECO:0000313" key="1">
    <source>
        <dbReference type="EMBL" id="MBU3063200.1"/>
    </source>
</evidence>